<organism evidence="6 7">
    <name type="scientific">Heracleum sosnowskyi</name>
    <dbReference type="NCBI Taxonomy" id="360622"/>
    <lineage>
        <taxon>Eukaryota</taxon>
        <taxon>Viridiplantae</taxon>
        <taxon>Streptophyta</taxon>
        <taxon>Embryophyta</taxon>
        <taxon>Tracheophyta</taxon>
        <taxon>Spermatophyta</taxon>
        <taxon>Magnoliopsida</taxon>
        <taxon>eudicotyledons</taxon>
        <taxon>Gunneridae</taxon>
        <taxon>Pentapetalae</taxon>
        <taxon>asterids</taxon>
        <taxon>campanulids</taxon>
        <taxon>Apiales</taxon>
        <taxon>Apiaceae</taxon>
        <taxon>Apioideae</taxon>
        <taxon>apioid superclade</taxon>
        <taxon>Tordylieae</taxon>
        <taxon>Tordyliinae</taxon>
        <taxon>Heracleum</taxon>
    </lineage>
</organism>
<dbReference type="EC" id="2.7.7.6" evidence="1"/>
<name>A0AAD8HNJ3_9APIA</name>
<dbReference type="Gene3D" id="2.40.40.20">
    <property type="match status" value="1"/>
</dbReference>
<evidence type="ECO:0000256" key="3">
    <source>
        <dbReference type="ARBA" id="ARBA00022679"/>
    </source>
</evidence>
<evidence type="ECO:0000256" key="1">
    <source>
        <dbReference type="ARBA" id="ARBA00012418"/>
    </source>
</evidence>
<evidence type="ECO:0000313" key="7">
    <source>
        <dbReference type="Proteomes" id="UP001237642"/>
    </source>
</evidence>
<keyword evidence="5" id="KW-0804">Transcription</keyword>
<reference evidence="6" key="1">
    <citation type="submission" date="2023-02" db="EMBL/GenBank/DDBJ databases">
        <title>Genome of toxic invasive species Heracleum sosnowskyi carries increased number of genes despite the absence of recent whole-genome duplications.</title>
        <authorList>
            <person name="Schelkunov M."/>
            <person name="Shtratnikova V."/>
            <person name="Makarenko M."/>
            <person name="Klepikova A."/>
            <person name="Omelchenko D."/>
            <person name="Novikova G."/>
            <person name="Obukhova E."/>
            <person name="Bogdanov V."/>
            <person name="Penin A."/>
            <person name="Logacheva M."/>
        </authorList>
    </citation>
    <scope>NUCLEOTIDE SEQUENCE</scope>
    <source>
        <strain evidence="6">Hsosn_3</strain>
        <tissue evidence="6">Leaf</tissue>
    </source>
</reference>
<dbReference type="Proteomes" id="UP001237642">
    <property type="component" value="Unassembled WGS sequence"/>
</dbReference>
<keyword evidence="4" id="KW-0548">Nucleotidyltransferase</keyword>
<keyword evidence="3" id="KW-0808">Transferase</keyword>
<gene>
    <name evidence="6" type="ORF">POM88_036629</name>
</gene>
<dbReference type="InterPro" id="IPR045867">
    <property type="entry name" value="DNA-dir_RpoC_beta_prime"/>
</dbReference>
<proteinExistence type="predicted"/>
<keyword evidence="2" id="KW-0240">DNA-directed RNA polymerase</keyword>
<reference evidence="6" key="2">
    <citation type="submission" date="2023-05" db="EMBL/GenBank/DDBJ databases">
        <authorList>
            <person name="Schelkunov M.I."/>
        </authorList>
    </citation>
    <scope>NUCLEOTIDE SEQUENCE</scope>
    <source>
        <strain evidence="6">Hsosn_3</strain>
        <tissue evidence="6">Leaf</tissue>
    </source>
</reference>
<comment type="caution">
    <text evidence="6">The sequence shown here is derived from an EMBL/GenBank/DDBJ whole genome shotgun (WGS) entry which is preliminary data.</text>
</comment>
<dbReference type="SUPFAM" id="SSF64484">
    <property type="entry name" value="beta and beta-prime subunits of DNA dependent RNA-polymerase"/>
    <property type="match status" value="1"/>
</dbReference>
<sequence length="290" mass="33416">MHKLIFNFPFENFRDEYIVSVYYFPFLSDSFFLLRYLLKECYHHAVRRLHKSLLLRQKHQMVHATCYLELKTLSRSSPSNGFWHFLEQYGFRYGDDRCRPLLPSEVIVILRNIPQESINMLSAKGFFIQEGYIMHYLPVPPNCLSVPDVSDGSSVMSSDYAISVLKKVMKQAYIIRSSRSGIPNFESSMIEANDLQVTVAEYLQVRDAAKASRDTDGRFSIKKDGKSLTQLQLEKLRTLFIRKGTGFSSRSIVTGDPYKGVGEIGLPFEIAQRITIEEKVSQHNLLQGYL</sequence>
<dbReference type="PANTHER" id="PTHR19376:SF51">
    <property type="entry name" value="DNA-DIRECTED RNA POLYMERASE V SUBUNIT 1"/>
    <property type="match status" value="1"/>
</dbReference>
<keyword evidence="7" id="KW-1185">Reference proteome</keyword>
<dbReference type="PANTHER" id="PTHR19376">
    <property type="entry name" value="DNA-DIRECTED RNA POLYMERASE"/>
    <property type="match status" value="1"/>
</dbReference>
<dbReference type="GO" id="GO:0006351">
    <property type="term" value="P:DNA-templated transcription"/>
    <property type="evidence" value="ECO:0007669"/>
    <property type="project" value="InterPro"/>
</dbReference>
<dbReference type="EMBL" id="JAUIZM010000008">
    <property type="protein sequence ID" value="KAK1370537.1"/>
    <property type="molecule type" value="Genomic_DNA"/>
</dbReference>
<accession>A0AAD8HNJ3</accession>
<protein>
    <recommendedName>
        <fullName evidence="1">DNA-directed RNA polymerase</fullName>
        <ecNumber evidence="1">2.7.7.6</ecNumber>
    </recommendedName>
</protein>
<evidence type="ECO:0000256" key="4">
    <source>
        <dbReference type="ARBA" id="ARBA00022695"/>
    </source>
</evidence>
<dbReference type="AlphaFoldDB" id="A0AAD8HNJ3"/>
<dbReference type="GO" id="GO:0003899">
    <property type="term" value="F:DNA-directed RNA polymerase activity"/>
    <property type="evidence" value="ECO:0007669"/>
    <property type="project" value="UniProtKB-EC"/>
</dbReference>
<dbReference type="GO" id="GO:0000428">
    <property type="term" value="C:DNA-directed RNA polymerase complex"/>
    <property type="evidence" value="ECO:0007669"/>
    <property type="project" value="UniProtKB-KW"/>
</dbReference>
<evidence type="ECO:0000313" key="6">
    <source>
        <dbReference type="EMBL" id="KAK1370537.1"/>
    </source>
</evidence>
<evidence type="ECO:0000256" key="5">
    <source>
        <dbReference type="ARBA" id="ARBA00023163"/>
    </source>
</evidence>
<evidence type="ECO:0000256" key="2">
    <source>
        <dbReference type="ARBA" id="ARBA00022478"/>
    </source>
</evidence>